<keyword evidence="2" id="KW-1185">Reference proteome</keyword>
<evidence type="ECO:0000313" key="2">
    <source>
        <dbReference type="Proteomes" id="UP000199227"/>
    </source>
</evidence>
<dbReference type="EMBL" id="FOXB01000019">
    <property type="protein sequence ID" value="SFP43186.1"/>
    <property type="molecule type" value="Genomic_DNA"/>
</dbReference>
<accession>A0A1I5QBG7</accession>
<dbReference type="Proteomes" id="UP000199227">
    <property type="component" value="Unassembled WGS sequence"/>
</dbReference>
<proteinExistence type="predicted"/>
<protein>
    <submittedName>
        <fullName evidence="1">Uncharacterized protein</fullName>
    </submittedName>
</protein>
<organism evidence="1 2">
    <name type="scientific">Hydrogenimonas thermophila</name>
    <dbReference type="NCBI Taxonomy" id="223786"/>
    <lineage>
        <taxon>Bacteria</taxon>
        <taxon>Pseudomonadati</taxon>
        <taxon>Campylobacterota</taxon>
        <taxon>Epsilonproteobacteria</taxon>
        <taxon>Campylobacterales</taxon>
        <taxon>Hydrogenimonadaceae</taxon>
        <taxon>Hydrogenimonas</taxon>
    </lineage>
</organism>
<dbReference type="AlphaFoldDB" id="A0A1I5QBG7"/>
<dbReference type="RefSeq" id="WP_177202014.1">
    <property type="nucleotide sequence ID" value="NZ_CP136592.1"/>
</dbReference>
<gene>
    <name evidence="1" type="ORF">SAMN05216234_11914</name>
</gene>
<sequence>MKKAIYLPTSQNIIIVQDGEEYCEIFIDGEYKTVSKSINKFAKLSYIKFYKNSKRGIL</sequence>
<name>A0A1I5QBG7_9BACT</name>
<evidence type="ECO:0000313" key="1">
    <source>
        <dbReference type="EMBL" id="SFP43186.1"/>
    </source>
</evidence>
<dbReference type="STRING" id="223786.SAMN05216234_11914"/>
<reference evidence="1 2" key="1">
    <citation type="submission" date="2016-10" db="EMBL/GenBank/DDBJ databases">
        <authorList>
            <person name="de Groot N.N."/>
        </authorList>
    </citation>
    <scope>NUCLEOTIDE SEQUENCE [LARGE SCALE GENOMIC DNA]</scope>
    <source>
        <strain evidence="1 2">EP1-55-1</strain>
    </source>
</reference>